<sequence>MSVVRQVAQGAWRYAPEVWLPVLIVEADYDFWYEVAASEGGVEMGEQAQQTPGGRWFYVQLRPLEEGFWPSWESSDSLAGAKTRAEQKLLVVEWDREPTELDPRPVVLSAIEQREQMIAEFRARSGPSY</sequence>
<accession>A0ABW4RTE5</accession>
<gene>
    <name evidence="1" type="ORF">ACFSCS_04885</name>
</gene>
<name>A0ABW4RTE5_9ACTN</name>
<evidence type="ECO:0000313" key="2">
    <source>
        <dbReference type="Proteomes" id="UP001597326"/>
    </source>
</evidence>
<proteinExistence type="predicted"/>
<keyword evidence="2" id="KW-1185">Reference proteome</keyword>
<reference evidence="2" key="1">
    <citation type="journal article" date="2019" name="Int. J. Syst. Evol. Microbiol.">
        <title>The Global Catalogue of Microorganisms (GCM) 10K type strain sequencing project: providing services to taxonomists for standard genome sequencing and annotation.</title>
        <authorList>
            <consortium name="The Broad Institute Genomics Platform"/>
            <consortium name="The Broad Institute Genome Sequencing Center for Infectious Disease"/>
            <person name="Wu L."/>
            <person name="Ma J."/>
        </authorList>
    </citation>
    <scope>NUCLEOTIDE SEQUENCE [LARGE SCALE GENOMIC DNA]</scope>
    <source>
        <strain evidence="2">CAIM 431</strain>
    </source>
</reference>
<protein>
    <submittedName>
        <fullName evidence="1">Uncharacterized protein</fullName>
    </submittedName>
</protein>
<evidence type="ECO:0000313" key="1">
    <source>
        <dbReference type="EMBL" id="MFD1889525.1"/>
    </source>
</evidence>
<dbReference type="RefSeq" id="WP_343872558.1">
    <property type="nucleotide sequence ID" value="NZ_BAAAIX010000009.1"/>
</dbReference>
<comment type="caution">
    <text evidence="1">The sequence shown here is derived from an EMBL/GenBank/DDBJ whole genome shotgun (WGS) entry which is preliminary data.</text>
</comment>
<dbReference type="EMBL" id="JBHUFZ010000011">
    <property type="protein sequence ID" value="MFD1889525.1"/>
    <property type="molecule type" value="Genomic_DNA"/>
</dbReference>
<organism evidence="1 2">
    <name type="scientific">Luteococcus peritonei</name>
    <dbReference type="NCBI Taxonomy" id="88874"/>
    <lineage>
        <taxon>Bacteria</taxon>
        <taxon>Bacillati</taxon>
        <taxon>Actinomycetota</taxon>
        <taxon>Actinomycetes</taxon>
        <taxon>Propionibacteriales</taxon>
        <taxon>Propionibacteriaceae</taxon>
        <taxon>Luteococcus</taxon>
    </lineage>
</organism>
<dbReference type="Proteomes" id="UP001597326">
    <property type="component" value="Unassembled WGS sequence"/>
</dbReference>